<dbReference type="AlphaFoldDB" id="A0A9Q3FTR5"/>
<proteinExistence type="predicted"/>
<name>A0A9Q3FTR5_9BASI</name>
<accession>A0A9Q3FTR5</accession>
<protein>
    <submittedName>
        <fullName evidence="2">Uncharacterized protein</fullName>
    </submittedName>
</protein>
<feature type="region of interest" description="Disordered" evidence="1">
    <location>
        <begin position="71"/>
        <end position="155"/>
    </location>
</feature>
<organism evidence="2 3">
    <name type="scientific">Austropuccinia psidii MF-1</name>
    <dbReference type="NCBI Taxonomy" id="1389203"/>
    <lineage>
        <taxon>Eukaryota</taxon>
        <taxon>Fungi</taxon>
        <taxon>Dikarya</taxon>
        <taxon>Basidiomycota</taxon>
        <taxon>Pucciniomycotina</taxon>
        <taxon>Pucciniomycetes</taxon>
        <taxon>Pucciniales</taxon>
        <taxon>Sphaerophragmiaceae</taxon>
        <taxon>Austropuccinia</taxon>
    </lineage>
</organism>
<sequence length="191" mass="21072">MPLLLYWEEAMLPYWEASFKLQELLVELRDVARWTNVGGPIPVGGRPIYSSSEVPISRTNTEGIVKIIRKITNSPPDPDSEGSYELVPNSAGHPSNTSPSQPPAKRLQSQVNPSIPRAFQPTLATIPPASPNSSHTRPTLNPAVRPSPIQKLRNSPIVTSQKLQPVANTNRIREELSPLPFPATQVFQCRD</sequence>
<evidence type="ECO:0000256" key="1">
    <source>
        <dbReference type="SAM" id="MobiDB-lite"/>
    </source>
</evidence>
<comment type="caution">
    <text evidence="2">The sequence shown here is derived from an EMBL/GenBank/DDBJ whole genome shotgun (WGS) entry which is preliminary data.</text>
</comment>
<dbReference type="EMBL" id="AVOT02048059">
    <property type="protein sequence ID" value="MBW0543291.1"/>
    <property type="molecule type" value="Genomic_DNA"/>
</dbReference>
<evidence type="ECO:0000313" key="2">
    <source>
        <dbReference type="EMBL" id="MBW0543291.1"/>
    </source>
</evidence>
<reference evidence="2" key="1">
    <citation type="submission" date="2021-03" db="EMBL/GenBank/DDBJ databases">
        <title>Draft genome sequence of rust myrtle Austropuccinia psidii MF-1, a brazilian biotype.</title>
        <authorList>
            <person name="Quecine M.C."/>
            <person name="Pachon D.M.R."/>
            <person name="Bonatelli M.L."/>
            <person name="Correr F.H."/>
            <person name="Franceschini L.M."/>
            <person name="Leite T.F."/>
            <person name="Margarido G.R.A."/>
            <person name="Almeida C.A."/>
            <person name="Ferrarezi J.A."/>
            <person name="Labate C.A."/>
        </authorList>
    </citation>
    <scope>NUCLEOTIDE SEQUENCE</scope>
    <source>
        <strain evidence="2">MF-1</strain>
    </source>
</reference>
<gene>
    <name evidence="2" type="ORF">O181_083006</name>
</gene>
<dbReference type="Proteomes" id="UP000765509">
    <property type="component" value="Unassembled WGS sequence"/>
</dbReference>
<evidence type="ECO:0000313" key="3">
    <source>
        <dbReference type="Proteomes" id="UP000765509"/>
    </source>
</evidence>
<keyword evidence="3" id="KW-1185">Reference proteome</keyword>